<dbReference type="InterPro" id="IPR055414">
    <property type="entry name" value="LRR_R13L4/SHOC2-like"/>
</dbReference>
<evidence type="ECO:0000259" key="10">
    <source>
        <dbReference type="Pfam" id="PF23559"/>
    </source>
</evidence>
<name>A0A833W2I2_9POAL</name>
<evidence type="ECO:0000259" key="8">
    <source>
        <dbReference type="Pfam" id="PF00931"/>
    </source>
</evidence>
<organism evidence="13 14">
    <name type="scientific">Carex littledalei</name>
    <dbReference type="NCBI Taxonomy" id="544730"/>
    <lineage>
        <taxon>Eukaryota</taxon>
        <taxon>Viridiplantae</taxon>
        <taxon>Streptophyta</taxon>
        <taxon>Embryophyta</taxon>
        <taxon>Tracheophyta</taxon>
        <taxon>Spermatophyta</taxon>
        <taxon>Magnoliopsida</taxon>
        <taxon>Liliopsida</taxon>
        <taxon>Poales</taxon>
        <taxon>Cyperaceae</taxon>
        <taxon>Cyperoideae</taxon>
        <taxon>Cariceae</taxon>
        <taxon>Carex</taxon>
        <taxon>Carex subgen. Euthyceras</taxon>
    </lineage>
</organism>
<evidence type="ECO:0000313" key="14">
    <source>
        <dbReference type="Proteomes" id="UP000623129"/>
    </source>
</evidence>
<evidence type="ECO:0000259" key="9">
    <source>
        <dbReference type="Pfam" id="PF18052"/>
    </source>
</evidence>
<dbReference type="Gene3D" id="1.10.8.430">
    <property type="entry name" value="Helical domain of apoptotic protease-activating factors"/>
    <property type="match status" value="1"/>
</dbReference>
<dbReference type="InterPro" id="IPR056789">
    <property type="entry name" value="LRR_R13L1-DRL21"/>
</dbReference>
<dbReference type="Pfam" id="PF23598">
    <property type="entry name" value="LRR_14"/>
    <property type="match status" value="1"/>
</dbReference>
<dbReference type="Pfam" id="PF25019">
    <property type="entry name" value="LRR_R13L1-DRL21"/>
    <property type="match status" value="2"/>
</dbReference>
<dbReference type="CDD" id="cd14798">
    <property type="entry name" value="RX-CC_like"/>
    <property type="match status" value="1"/>
</dbReference>
<evidence type="ECO:0000256" key="7">
    <source>
        <dbReference type="SAM" id="Coils"/>
    </source>
</evidence>
<evidence type="ECO:0000256" key="5">
    <source>
        <dbReference type="ARBA" id="ARBA00022821"/>
    </source>
</evidence>
<dbReference type="Pfam" id="PF18052">
    <property type="entry name" value="Rx_N"/>
    <property type="match status" value="1"/>
</dbReference>
<dbReference type="Pfam" id="PF23559">
    <property type="entry name" value="WHD_DRP"/>
    <property type="match status" value="1"/>
</dbReference>
<dbReference type="GO" id="GO:0043531">
    <property type="term" value="F:ADP binding"/>
    <property type="evidence" value="ECO:0007669"/>
    <property type="project" value="InterPro"/>
</dbReference>
<keyword evidence="4" id="KW-0547">Nucleotide-binding</keyword>
<keyword evidence="3" id="KW-0677">Repeat</keyword>
<evidence type="ECO:0000259" key="11">
    <source>
        <dbReference type="Pfam" id="PF23598"/>
    </source>
</evidence>
<accession>A0A833W2I2</accession>
<dbReference type="PRINTS" id="PR00364">
    <property type="entry name" value="DISEASERSIST"/>
</dbReference>
<reference evidence="13" key="1">
    <citation type="submission" date="2020-01" db="EMBL/GenBank/DDBJ databases">
        <title>Genome sequence of Kobresia littledalei, the first chromosome-level genome in the family Cyperaceae.</title>
        <authorList>
            <person name="Qu G."/>
        </authorList>
    </citation>
    <scope>NUCLEOTIDE SEQUENCE</scope>
    <source>
        <strain evidence="13">C.B.Clarke</strain>
        <tissue evidence="13">Leaf</tissue>
    </source>
</reference>
<dbReference type="InterPro" id="IPR027417">
    <property type="entry name" value="P-loop_NTPase"/>
</dbReference>
<dbReference type="GO" id="GO:0009626">
    <property type="term" value="P:plant-type hypersensitive response"/>
    <property type="evidence" value="ECO:0007669"/>
    <property type="project" value="UniProtKB-ARBA"/>
</dbReference>
<dbReference type="Gene3D" id="3.80.10.10">
    <property type="entry name" value="Ribonuclease Inhibitor"/>
    <property type="match status" value="4"/>
</dbReference>
<feature type="domain" description="NB-ARC" evidence="8">
    <location>
        <begin position="172"/>
        <end position="340"/>
    </location>
</feature>
<dbReference type="Gene3D" id="1.10.10.10">
    <property type="entry name" value="Winged helix-like DNA-binding domain superfamily/Winged helix DNA-binding domain"/>
    <property type="match status" value="1"/>
</dbReference>
<dbReference type="InterPro" id="IPR038005">
    <property type="entry name" value="RX-like_CC"/>
</dbReference>
<evidence type="ECO:0000256" key="1">
    <source>
        <dbReference type="ARBA" id="ARBA00008894"/>
    </source>
</evidence>
<evidence type="ECO:0000256" key="6">
    <source>
        <dbReference type="ARBA" id="ARBA00022840"/>
    </source>
</evidence>
<evidence type="ECO:0000256" key="2">
    <source>
        <dbReference type="ARBA" id="ARBA00022614"/>
    </source>
</evidence>
<dbReference type="InterPro" id="IPR058922">
    <property type="entry name" value="WHD_DRP"/>
</dbReference>
<evidence type="ECO:0000313" key="13">
    <source>
        <dbReference type="EMBL" id="KAF3341009.1"/>
    </source>
</evidence>
<comment type="similarity">
    <text evidence="1">Belongs to the disease resistance NB-LRR family.</text>
</comment>
<dbReference type="InterPro" id="IPR041118">
    <property type="entry name" value="Rx_N"/>
</dbReference>
<evidence type="ECO:0000256" key="3">
    <source>
        <dbReference type="ARBA" id="ARBA00022737"/>
    </source>
</evidence>
<gene>
    <name evidence="13" type="ORF">FCM35_KLT09853</name>
</gene>
<dbReference type="Gene3D" id="1.20.5.4130">
    <property type="match status" value="1"/>
</dbReference>
<proteinExistence type="inferred from homology"/>
<evidence type="ECO:0000259" key="12">
    <source>
        <dbReference type="Pfam" id="PF25019"/>
    </source>
</evidence>
<dbReference type="InterPro" id="IPR002182">
    <property type="entry name" value="NB-ARC"/>
</dbReference>
<dbReference type="SUPFAM" id="SSF52540">
    <property type="entry name" value="P-loop containing nucleoside triphosphate hydrolases"/>
    <property type="match status" value="1"/>
</dbReference>
<dbReference type="SUPFAM" id="SSF52058">
    <property type="entry name" value="L domain-like"/>
    <property type="match status" value="2"/>
</dbReference>
<feature type="domain" description="Disease resistance R13L4/SHOC-2-like LRR" evidence="11">
    <location>
        <begin position="576"/>
        <end position="684"/>
    </location>
</feature>
<dbReference type="InterPro" id="IPR042197">
    <property type="entry name" value="Apaf_helical"/>
</dbReference>
<evidence type="ECO:0000256" key="4">
    <source>
        <dbReference type="ARBA" id="ARBA00022741"/>
    </source>
</evidence>
<dbReference type="EMBL" id="SWLB01000002">
    <property type="protein sequence ID" value="KAF3341009.1"/>
    <property type="molecule type" value="Genomic_DNA"/>
</dbReference>
<dbReference type="InterPro" id="IPR032675">
    <property type="entry name" value="LRR_dom_sf"/>
</dbReference>
<keyword evidence="7" id="KW-0175">Coiled coil</keyword>
<feature type="domain" description="Disease resistance protein winged helix" evidence="10">
    <location>
        <begin position="427"/>
        <end position="500"/>
    </location>
</feature>
<comment type="caution">
    <text evidence="13">The sequence shown here is derived from an EMBL/GenBank/DDBJ whole genome shotgun (WGS) entry which is preliminary data.</text>
</comment>
<feature type="domain" description="R13L1/DRL21-like LRR repeat region" evidence="12">
    <location>
        <begin position="763"/>
        <end position="915"/>
    </location>
</feature>
<feature type="domain" description="Disease resistance N-terminal" evidence="9">
    <location>
        <begin position="10"/>
        <end position="94"/>
    </location>
</feature>
<feature type="domain" description="R13L1/DRL21-like LRR repeat region" evidence="12">
    <location>
        <begin position="1102"/>
        <end position="1242"/>
    </location>
</feature>
<dbReference type="InterPro" id="IPR036388">
    <property type="entry name" value="WH-like_DNA-bd_sf"/>
</dbReference>
<dbReference type="PANTHER" id="PTHR36766">
    <property type="entry name" value="PLANT BROAD-SPECTRUM MILDEW RESISTANCE PROTEIN RPW8"/>
    <property type="match status" value="1"/>
</dbReference>
<keyword evidence="2" id="KW-0433">Leucine-rich repeat</keyword>
<dbReference type="OrthoDB" id="691996at2759"/>
<sequence>MAEVVASSLVRLVCDKMGTKLIKEYGLLSGANKDLKKLEGTLKTIQDVLDDAEGKQEKGRALKGWLKKLKDAAFEIDDLLDDAALEARKSKNKNIPGLKGKVCKLSSIPHSIKFRSKFSHKAKKIMEKLDEIAAERSKFHLQEKITTEGNGEDSMVRESSSFVIESEVYGREEDKEKVIEFLISTGNANDIGVMAIVGMGGLGKTTIAQLVYNDERVQKHFENLRWVSVNDNFDIRRITNSILGLVTESNSDSNLELMQHKLKKQLGGQRFLLVLDDVWNENSEKWDRLRALLTIGAKGSKVIVTTRSTRVASIMGTVSPYILTGLSKEDCWLLFERRAFTLGTNEASSNFVTIGKQIVKKCGGVPLAAKVLGSLMRFKRKEREWLAIRDNDILNITDVDDEILPSLRLSYICLPPHLKLCFTYCALFPKNETIDTRVLIQLWIAEGFIQPRGTREELEDVGMEYVEELLSRSLFQVGELHDDGPTVCRIKMHDLIHDLANYEAGEECSIVDPNGITNITENTRYSSFICENGLVCDTFKSSELISSNLRTLYLVPSGINRGEEHEQQKDFLNYVCSKFILLRALYLHYYPIKELPISLRKLAHLRYLDLSHTNLEALTSDIGHLQNLTTLDLGSCFYLENLPDSIGELCNLIILNLCSCYKLRSLPDSIGQLRSLQDLDLTCCQMIETLPESIANLINLKSLRLKCCYFLHELPSKIREMRSLIHLDLDTSLECLPCGIGDLCHLRTLPIFVPGGKTKCSMTELGKLDLKGKLEIKNLENVQTQQEAKEAKLILKNDLRDLKLSWNLHACTNNERKSIDTEELEKSMYEYFEIIAKLEYNIDIAQVEHILENLHPPNMLSNLEIEGYLGKILPKWLMNSQLPNLVHLKLDSCFKCETLPEFKKLRSLKTLELNGLMEVRSLNSIGQAPSLEVLKLCCLPLIKCLDCEFYSGDAAFTRLVELELCCMPELEEWSDMAARHEFLPRLYKLSIILCPKLKKLPSTFCTVEELEMFVDDQLLLGFLASLGSGGFPNLEDLHLSGKKKDVPVPEVIEEHFQTVIRTNNMIILRRKDEFTERIEEGFKALGCMSIFVPGGKTKCSMTELGQLDLKEKLEIKGLENVQTQQEAKEAKLILKNDLRDLKLSWNLHACTNNERKSIDTEELEKSMYEYFEIIVKLEYNIDIAQVEHILENLHPPNMLSNLEIEEFQKLRSLKTLKLIGLTAVRSLNSIGQAPSLKVLQLSYLPLIKCLHFEFYGGDAAFPQLVELELGGMPELEEWSDVATGHEILPRLYKLSILLWPKLKKLPSTFCTVGKLEMSVNDQLLLDSLGSGGFLNLKEMHLSLNKEMHLSLNKEDVPFLPDVIDERWEVYAWSNHTISLKLKEEDLPLPEGIEEDFEDFGWLNHEISLPLKRTNC</sequence>
<keyword evidence="5" id="KW-0611">Plant defense</keyword>
<dbReference type="Proteomes" id="UP000623129">
    <property type="component" value="Unassembled WGS sequence"/>
</dbReference>
<dbReference type="PANTHER" id="PTHR36766:SF70">
    <property type="entry name" value="DISEASE RESISTANCE PROTEIN RGA4"/>
    <property type="match status" value="1"/>
</dbReference>
<protein>
    <submittedName>
        <fullName evidence="13">Putative disease resistance protein RGA1</fullName>
    </submittedName>
</protein>
<dbReference type="Pfam" id="PF00931">
    <property type="entry name" value="NB-ARC"/>
    <property type="match status" value="1"/>
</dbReference>
<feature type="coiled-coil region" evidence="7">
    <location>
        <begin position="28"/>
        <end position="55"/>
    </location>
</feature>
<dbReference type="GO" id="GO:0042742">
    <property type="term" value="P:defense response to bacterium"/>
    <property type="evidence" value="ECO:0007669"/>
    <property type="project" value="UniProtKB-ARBA"/>
</dbReference>
<dbReference type="FunFam" id="3.40.50.300:FF:001091">
    <property type="entry name" value="Probable disease resistance protein At1g61300"/>
    <property type="match status" value="1"/>
</dbReference>
<dbReference type="GO" id="GO:0002758">
    <property type="term" value="P:innate immune response-activating signaling pathway"/>
    <property type="evidence" value="ECO:0007669"/>
    <property type="project" value="UniProtKB-ARBA"/>
</dbReference>
<dbReference type="FunFam" id="1.10.10.10:FF:000322">
    <property type="entry name" value="Probable disease resistance protein At1g63360"/>
    <property type="match status" value="1"/>
</dbReference>
<keyword evidence="6" id="KW-0067">ATP-binding</keyword>
<dbReference type="GO" id="GO:0005524">
    <property type="term" value="F:ATP binding"/>
    <property type="evidence" value="ECO:0007669"/>
    <property type="project" value="UniProtKB-KW"/>
</dbReference>
<dbReference type="Gene3D" id="3.40.50.300">
    <property type="entry name" value="P-loop containing nucleotide triphosphate hydrolases"/>
    <property type="match status" value="1"/>
</dbReference>
<keyword evidence="14" id="KW-1185">Reference proteome</keyword>